<gene>
    <name evidence="1" type="ORF">BDV35DRAFT_104362</name>
</gene>
<reference evidence="1" key="1">
    <citation type="submission" date="2019-04" db="EMBL/GenBank/DDBJ databases">
        <title>Friends and foes A comparative genomics study of 23 Aspergillus species from section Flavi.</title>
        <authorList>
            <consortium name="DOE Joint Genome Institute"/>
            <person name="Kjaerbolling I."/>
            <person name="Vesth T."/>
            <person name="Frisvad J.C."/>
            <person name="Nybo J.L."/>
            <person name="Theobald S."/>
            <person name="Kildgaard S."/>
            <person name="Isbrandt T."/>
            <person name="Kuo A."/>
            <person name="Sato A."/>
            <person name="Lyhne E.K."/>
            <person name="Kogle M.E."/>
            <person name="Wiebenga A."/>
            <person name="Kun R.S."/>
            <person name="Lubbers R.J."/>
            <person name="Makela M.R."/>
            <person name="Barry K."/>
            <person name="Chovatia M."/>
            <person name="Clum A."/>
            <person name="Daum C."/>
            <person name="Haridas S."/>
            <person name="He G."/>
            <person name="LaButti K."/>
            <person name="Lipzen A."/>
            <person name="Mondo S."/>
            <person name="Riley R."/>
            <person name="Salamov A."/>
            <person name="Simmons B.A."/>
            <person name="Magnuson J.K."/>
            <person name="Henrissat B."/>
            <person name="Mortensen U.H."/>
            <person name="Larsen T.O."/>
            <person name="Devries R.P."/>
            <person name="Grigoriev I.V."/>
            <person name="Machida M."/>
            <person name="Baker S.E."/>
            <person name="Andersen M.R."/>
        </authorList>
    </citation>
    <scope>NUCLEOTIDE SEQUENCE [LARGE SCALE GENOMIC DNA]</scope>
    <source>
        <strain evidence="1">CBS 121.62</strain>
    </source>
</reference>
<dbReference type="EMBL" id="ML734719">
    <property type="protein sequence ID" value="KAB8240744.1"/>
    <property type="molecule type" value="Genomic_DNA"/>
</dbReference>
<dbReference type="Proteomes" id="UP000325434">
    <property type="component" value="Unassembled WGS sequence"/>
</dbReference>
<proteinExistence type="predicted"/>
<name>A0A5N6GH87_ASPFL</name>
<dbReference type="AlphaFoldDB" id="A0A5N6GH87"/>
<evidence type="ECO:0000313" key="1">
    <source>
        <dbReference type="EMBL" id="KAB8240744.1"/>
    </source>
</evidence>
<organism evidence="1">
    <name type="scientific">Aspergillus flavus</name>
    <dbReference type="NCBI Taxonomy" id="5059"/>
    <lineage>
        <taxon>Eukaryota</taxon>
        <taxon>Fungi</taxon>
        <taxon>Dikarya</taxon>
        <taxon>Ascomycota</taxon>
        <taxon>Pezizomycotina</taxon>
        <taxon>Eurotiomycetes</taxon>
        <taxon>Eurotiomycetidae</taxon>
        <taxon>Eurotiales</taxon>
        <taxon>Aspergillaceae</taxon>
        <taxon>Aspergillus</taxon>
        <taxon>Aspergillus subgen. Circumdati</taxon>
    </lineage>
</organism>
<protein>
    <submittedName>
        <fullName evidence="1">Uncharacterized protein</fullName>
    </submittedName>
</protein>
<accession>A0A5N6GH87</accession>
<sequence>MKFGDTIHHLSRATGGKSHPIHLATYPPGLMILDIKGALLFQPRLHACVTWLKPSIPPGAQTDVYFTRTVQGSGVLADSYD</sequence>